<evidence type="ECO:0000313" key="2">
    <source>
        <dbReference type="EMBL" id="TWU23567.1"/>
    </source>
</evidence>
<dbReference type="AlphaFoldDB" id="A0A5C6CIT3"/>
<gene>
    <name evidence="2" type="ORF">Pla144_37420</name>
</gene>
<evidence type="ECO:0000313" key="3">
    <source>
        <dbReference type="Proteomes" id="UP000318437"/>
    </source>
</evidence>
<dbReference type="EMBL" id="SJPS01000006">
    <property type="protein sequence ID" value="TWU23567.1"/>
    <property type="molecule type" value="Genomic_DNA"/>
</dbReference>
<dbReference type="SUPFAM" id="SSF49503">
    <property type="entry name" value="Cupredoxins"/>
    <property type="match status" value="1"/>
</dbReference>
<dbReference type="Gene3D" id="2.60.40.420">
    <property type="entry name" value="Cupredoxins - blue copper proteins"/>
    <property type="match status" value="1"/>
</dbReference>
<dbReference type="OrthoDB" id="9772097at2"/>
<dbReference type="InterPro" id="IPR008972">
    <property type="entry name" value="Cupredoxin"/>
</dbReference>
<evidence type="ECO:0008006" key="4">
    <source>
        <dbReference type="Google" id="ProtNLM"/>
    </source>
</evidence>
<dbReference type="RefSeq" id="WP_146452069.1">
    <property type="nucleotide sequence ID" value="NZ_SJPS01000006.1"/>
</dbReference>
<protein>
    <recommendedName>
        <fullName evidence="4">Rhamnogalacturonan lyase domain-containing protein</fullName>
    </recommendedName>
</protein>
<accession>A0A5C6CIT3</accession>
<feature type="signal peptide" evidence="1">
    <location>
        <begin position="1"/>
        <end position="23"/>
    </location>
</feature>
<reference evidence="2 3" key="1">
    <citation type="submission" date="2019-02" db="EMBL/GenBank/DDBJ databases">
        <title>Deep-cultivation of Planctomycetes and their phenomic and genomic characterization uncovers novel biology.</title>
        <authorList>
            <person name="Wiegand S."/>
            <person name="Jogler M."/>
            <person name="Boedeker C."/>
            <person name="Pinto D."/>
            <person name="Vollmers J."/>
            <person name="Rivas-Marin E."/>
            <person name="Kohn T."/>
            <person name="Peeters S.H."/>
            <person name="Heuer A."/>
            <person name="Rast P."/>
            <person name="Oberbeckmann S."/>
            <person name="Bunk B."/>
            <person name="Jeske O."/>
            <person name="Meyerdierks A."/>
            <person name="Storesund J.E."/>
            <person name="Kallscheuer N."/>
            <person name="Luecker S."/>
            <person name="Lage O.M."/>
            <person name="Pohl T."/>
            <person name="Merkel B.J."/>
            <person name="Hornburger P."/>
            <person name="Mueller R.-W."/>
            <person name="Bruemmer F."/>
            <person name="Labrenz M."/>
            <person name="Spormann A.M."/>
            <person name="Op Den Camp H."/>
            <person name="Overmann J."/>
            <person name="Amann R."/>
            <person name="Jetten M.S.M."/>
            <person name="Mascher T."/>
            <person name="Medema M.H."/>
            <person name="Devos D.P."/>
            <person name="Kaster A.-K."/>
            <person name="Ovreas L."/>
            <person name="Rohde M."/>
            <person name="Galperin M.Y."/>
            <person name="Jogler C."/>
        </authorList>
    </citation>
    <scope>NUCLEOTIDE SEQUENCE [LARGE SCALE GENOMIC DNA]</scope>
    <source>
        <strain evidence="2 3">Pla144</strain>
    </source>
</reference>
<dbReference type="Proteomes" id="UP000318437">
    <property type="component" value="Unassembled WGS sequence"/>
</dbReference>
<keyword evidence="3" id="KW-1185">Reference proteome</keyword>
<name>A0A5C6CIT3_9BACT</name>
<sequence length="261" mass="28322" precursor="true">MRKLFTIYSTTMLLLMLTSQLNAADWGSIKGKFVVDGSVGDPAAINVNKDTEYCGKHDLVDETVVVGDDGGLANVVVYIYTKRGQSLDVHPDFEASASEPVVLDNKGCRFEPHVIAVRTGQPLEVRNDDPGIGHNTNASFVANPGFNEMVTNGAPITKTLQKAEPVPAPVACNVHPWMKAYAVVREDPYMAVSDENGEFEILNVPAGQHEFIFWHEAKGNMKDLKMTGGKTDRKGRAKLKIASGETLDLGEIKIPAKALGK</sequence>
<keyword evidence="1" id="KW-0732">Signal</keyword>
<comment type="caution">
    <text evidence="2">The sequence shown here is derived from an EMBL/GenBank/DDBJ whole genome shotgun (WGS) entry which is preliminary data.</text>
</comment>
<dbReference type="SUPFAM" id="SSF49464">
    <property type="entry name" value="Carboxypeptidase regulatory domain-like"/>
    <property type="match status" value="1"/>
</dbReference>
<proteinExistence type="predicted"/>
<dbReference type="InterPro" id="IPR008969">
    <property type="entry name" value="CarboxyPept-like_regulatory"/>
</dbReference>
<evidence type="ECO:0000256" key="1">
    <source>
        <dbReference type="SAM" id="SignalP"/>
    </source>
</evidence>
<organism evidence="2 3">
    <name type="scientific">Bythopirellula polymerisocia</name>
    <dbReference type="NCBI Taxonomy" id="2528003"/>
    <lineage>
        <taxon>Bacteria</taxon>
        <taxon>Pseudomonadati</taxon>
        <taxon>Planctomycetota</taxon>
        <taxon>Planctomycetia</taxon>
        <taxon>Pirellulales</taxon>
        <taxon>Lacipirellulaceae</taxon>
        <taxon>Bythopirellula</taxon>
    </lineage>
</organism>
<feature type="chain" id="PRO_5022840296" description="Rhamnogalacturonan lyase domain-containing protein" evidence="1">
    <location>
        <begin position="24"/>
        <end position="261"/>
    </location>
</feature>